<dbReference type="GO" id="GO:0016798">
    <property type="term" value="F:hydrolase activity, acting on glycosyl bonds"/>
    <property type="evidence" value="ECO:0007669"/>
    <property type="project" value="UniProtKB-KW"/>
</dbReference>
<feature type="domain" description="Phosphodiester glycosidase" evidence="1">
    <location>
        <begin position="103"/>
        <end position="288"/>
    </location>
</feature>
<comment type="caution">
    <text evidence="2">The sequence shown here is derived from an EMBL/GenBank/DDBJ whole genome shotgun (WGS) entry which is preliminary data.</text>
</comment>
<reference evidence="2 3" key="1">
    <citation type="submission" date="2018-11" db="EMBL/GenBank/DDBJ databases">
        <title>Aureibaculum marinum gen. nov., sp. nov., a member of the family Flavobacteriaceae isolated from the Bohai Sea.</title>
        <authorList>
            <person name="Ji X."/>
        </authorList>
    </citation>
    <scope>NUCLEOTIDE SEQUENCE [LARGE SCALE GENOMIC DNA]</scope>
    <source>
        <strain evidence="2 3">BH-SD17</strain>
    </source>
</reference>
<dbReference type="AlphaFoldDB" id="A0A3N4NQ46"/>
<dbReference type="Proteomes" id="UP000270856">
    <property type="component" value="Unassembled WGS sequence"/>
</dbReference>
<dbReference type="PANTHER" id="PTHR40446">
    <property type="entry name" value="N-ACETYLGLUCOSAMINE-1-PHOSPHODIESTER ALPHA-N-ACETYLGLUCOSAMINIDASE"/>
    <property type="match status" value="1"/>
</dbReference>
<evidence type="ECO:0000313" key="3">
    <source>
        <dbReference type="Proteomes" id="UP000270856"/>
    </source>
</evidence>
<proteinExistence type="predicted"/>
<accession>A0A3N4NQ46</accession>
<evidence type="ECO:0000313" key="2">
    <source>
        <dbReference type="EMBL" id="RPD98482.1"/>
    </source>
</evidence>
<name>A0A3N4NQ46_9FLAO</name>
<keyword evidence="2" id="KW-0378">Hydrolase</keyword>
<dbReference type="InterPro" id="IPR018711">
    <property type="entry name" value="NAGPA"/>
</dbReference>
<dbReference type="EMBL" id="RPFJ01000006">
    <property type="protein sequence ID" value="RPD98482.1"/>
    <property type="molecule type" value="Genomic_DNA"/>
</dbReference>
<keyword evidence="3" id="KW-1185">Reference proteome</keyword>
<gene>
    <name evidence="2" type="ORF">EGM88_04570</name>
</gene>
<protein>
    <submittedName>
        <fullName evidence="2">Phosphodiester glycosidase family protein</fullName>
    </submittedName>
</protein>
<dbReference type="PANTHER" id="PTHR40446:SF2">
    <property type="entry name" value="N-ACETYLGLUCOSAMINE-1-PHOSPHODIESTER ALPHA-N-ACETYLGLUCOSAMINIDASE"/>
    <property type="match status" value="1"/>
</dbReference>
<sequence length="297" mass="33659">MNYNYFRMIYYFYIRFYYYVKSCLFLIFLLGTQFSFGQKEFDVNTIQIDKDLFHTKIVIDSISGYKQFINILKFPNSTLDNLELNSVIVSDKFNKTSSTARKYNAIAAVNGGFFNMKIGGLVTYFEKNDSTIYRTVADSIQRSKPSYFLNGAIVIDKNKNLRLDIAKSDSFYEKSKEEYLVMLTGPVLLKNGKALALADIPFVTNRHPRTCIAISEKEIFLITVDGRRSSALGMNLLELQDYLIELGCKDAINLDGGGSTTMWIKDKGVVNIPSDKNGERAVSNILMITSMTSADVN</sequence>
<organism evidence="2 3">
    <name type="scientific">Aureibaculum marinum</name>
    <dbReference type="NCBI Taxonomy" id="2487930"/>
    <lineage>
        <taxon>Bacteria</taxon>
        <taxon>Pseudomonadati</taxon>
        <taxon>Bacteroidota</taxon>
        <taxon>Flavobacteriia</taxon>
        <taxon>Flavobacteriales</taxon>
        <taxon>Flavobacteriaceae</taxon>
        <taxon>Aureibaculum</taxon>
    </lineage>
</organism>
<keyword evidence="2" id="KW-0326">Glycosidase</keyword>
<dbReference type="Pfam" id="PF09992">
    <property type="entry name" value="NAGPA"/>
    <property type="match status" value="1"/>
</dbReference>
<evidence type="ECO:0000259" key="1">
    <source>
        <dbReference type="Pfam" id="PF09992"/>
    </source>
</evidence>